<dbReference type="EMBL" id="AVOT02084601">
    <property type="protein sequence ID" value="MBW0569563.1"/>
    <property type="molecule type" value="Genomic_DNA"/>
</dbReference>
<accession>A0A9Q3JVS5</accession>
<protein>
    <submittedName>
        <fullName evidence="2">Uncharacterized protein</fullName>
    </submittedName>
</protein>
<dbReference type="AlphaFoldDB" id="A0A9Q3JVS5"/>
<dbReference type="Proteomes" id="UP000765509">
    <property type="component" value="Unassembled WGS sequence"/>
</dbReference>
<feature type="compositionally biased region" description="Basic and acidic residues" evidence="1">
    <location>
        <begin position="1"/>
        <end position="10"/>
    </location>
</feature>
<proteinExistence type="predicted"/>
<evidence type="ECO:0000313" key="2">
    <source>
        <dbReference type="EMBL" id="MBW0569563.1"/>
    </source>
</evidence>
<evidence type="ECO:0000256" key="1">
    <source>
        <dbReference type="SAM" id="MobiDB-lite"/>
    </source>
</evidence>
<gene>
    <name evidence="2" type="ORF">O181_109278</name>
</gene>
<comment type="caution">
    <text evidence="2">The sequence shown here is derived from an EMBL/GenBank/DDBJ whole genome shotgun (WGS) entry which is preliminary data.</text>
</comment>
<feature type="region of interest" description="Disordered" evidence="1">
    <location>
        <begin position="1"/>
        <end position="24"/>
    </location>
</feature>
<reference evidence="2" key="1">
    <citation type="submission" date="2021-03" db="EMBL/GenBank/DDBJ databases">
        <title>Draft genome sequence of rust myrtle Austropuccinia psidii MF-1, a brazilian biotype.</title>
        <authorList>
            <person name="Quecine M.C."/>
            <person name="Pachon D.M.R."/>
            <person name="Bonatelli M.L."/>
            <person name="Correr F.H."/>
            <person name="Franceschini L.M."/>
            <person name="Leite T.F."/>
            <person name="Margarido G.R.A."/>
            <person name="Almeida C.A."/>
            <person name="Ferrarezi J.A."/>
            <person name="Labate C.A."/>
        </authorList>
    </citation>
    <scope>NUCLEOTIDE SEQUENCE</scope>
    <source>
        <strain evidence="2">MF-1</strain>
    </source>
</reference>
<organism evidence="2 3">
    <name type="scientific">Austropuccinia psidii MF-1</name>
    <dbReference type="NCBI Taxonomy" id="1389203"/>
    <lineage>
        <taxon>Eukaryota</taxon>
        <taxon>Fungi</taxon>
        <taxon>Dikarya</taxon>
        <taxon>Basidiomycota</taxon>
        <taxon>Pucciniomycotina</taxon>
        <taxon>Pucciniomycetes</taxon>
        <taxon>Pucciniales</taxon>
        <taxon>Sphaerophragmiaceae</taxon>
        <taxon>Austropuccinia</taxon>
    </lineage>
</organism>
<feature type="compositionally biased region" description="Low complexity" evidence="1">
    <location>
        <begin position="11"/>
        <end position="24"/>
    </location>
</feature>
<sequence length="209" mass="23019">MSPIDEHESLIRNSNSLRSSSPVNNNNLYYNSPSPSSQLSIINPVIVGSPRSLSPPVSPTMSPLFGSISLNGSFTGSLSPALNLSPLPFSSTPALNGSLIELSPLPYLGSPVGSFSISLWFSDEYTTSELLRKGKFNPEYNTIESNKIESKKSLLCSVLPNFKPVGLYYIDPSSSRSFTFFNFIIINHFEAKSMYIPEVRKYYDPINSM</sequence>
<evidence type="ECO:0000313" key="3">
    <source>
        <dbReference type="Proteomes" id="UP000765509"/>
    </source>
</evidence>
<name>A0A9Q3JVS5_9BASI</name>
<keyword evidence="3" id="KW-1185">Reference proteome</keyword>